<dbReference type="GO" id="GO:0005737">
    <property type="term" value="C:cytoplasm"/>
    <property type="evidence" value="ECO:0007669"/>
    <property type="project" value="UniProtKB-ARBA"/>
</dbReference>
<evidence type="ECO:0000256" key="6">
    <source>
        <dbReference type="ARBA" id="ARBA00022723"/>
    </source>
</evidence>
<evidence type="ECO:0000256" key="2">
    <source>
        <dbReference type="ARBA" id="ARBA00006706"/>
    </source>
</evidence>
<sequence>MVSRELSMFLAETIEELTGRLEADIAGGGPYDRRVFDAMHYSLMAGGKRLRPVLTLLAALACGGTKDDAYPFAEALEMIHTYSLIHDDLPAMDDDDYRRGRLTNHKVFGEATAILAGDGLLTLAFEVMSRKLVQDPTPANAKAIAVVAHAAGVHGMVSGQMADMEAENSEISPEQLAFIEIHKTGKLIQAALVSGGLSAGASDEELSALEKAGEAIGIAFQIQDDILDVEGSFEELGKDLGSDHENQKATYVSLFGMEKAKQAVEEETQRALQELGRFQNSSGALLRELMLSLVGRRK</sequence>
<gene>
    <name evidence="13" type="ORF">H8730_10805</name>
</gene>
<accession>A0A926DSX3</accession>
<evidence type="ECO:0000256" key="11">
    <source>
        <dbReference type="ARBA" id="ARBA00049399"/>
    </source>
</evidence>
<evidence type="ECO:0000256" key="9">
    <source>
        <dbReference type="ARBA" id="ARBA00032380"/>
    </source>
</evidence>
<dbReference type="GO" id="GO:0016114">
    <property type="term" value="P:terpenoid biosynthetic process"/>
    <property type="evidence" value="ECO:0007669"/>
    <property type="project" value="UniProtKB-ARBA"/>
</dbReference>
<evidence type="ECO:0000256" key="5">
    <source>
        <dbReference type="ARBA" id="ARBA00022679"/>
    </source>
</evidence>
<name>A0A926DSX3_9FIRM</name>
<keyword evidence="6" id="KW-0479">Metal-binding</keyword>
<organism evidence="13 14">
    <name type="scientific">Bianquea renquensis</name>
    <dbReference type="NCBI Taxonomy" id="2763661"/>
    <lineage>
        <taxon>Bacteria</taxon>
        <taxon>Bacillati</taxon>
        <taxon>Bacillota</taxon>
        <taxon>Clostridia</taxon>
        <taxon>Eubacteriales</taxon>
        <taxon>Bianqueaceae</taxon>
        <taxon>Bianquea</taxon>
    </lineage>
</organism>
<dbReference type="Pfam" id="PF00348">
    <property type="entry name" value="polyprenyl_synt"/>
    <property type="match status" value="1"/>
</dbReference>
<protein>
    <recommendedName>
        <fullName evidence="4">Farnesyl diphosphate synthase</fullName>
        <ecNumber evidence="3">2.5.1.10</ecNumber>
    </recommendedName>
    <alternativeName>
        <fullName evidence="10">(2E,6E)-farnesyl diphosphate synthase</fullName>
    </alternativeName>
    <alternativeName>
        <fullName evidence="9">Geranyltranstransferase</fullName>
    </alternativeName>
</protein>
<comment type="catalytic activity">
    <reaction evidence="11">
        <text>isopentenyl diphosphate + (2E)-geranyl diphosphate = (2E,6E)-farnesyl diphosphate + diphosphate</text>
        <dbReference type="Rhea" id="RHEA:19361"/>
        <dbReference type="ChEBI" id="CHEBI:33019"/>
        <dbReference type="ChEBI" id="CHEBI:58057"/>
        <dbReference type="ChEBI" id="CHEBI:128769"/>
        <dbReference type="ChEBI" id="CHEBI:175763"/>
        <dbReference type="EC" id="2.5.1.10"/>
    </reaction>
</comment>
<comment type="cofactor">
    <cofactor evidence="1">
        <name>Mg(2+)</name>
        <dbReference type="ChEBI" id="CHEBI:18420"/>
    </cofactor>
</comment>
<evidence type="ECO:0000256" key="8">
    <source>
        <dbReference type="ARBA" id="ARBA00023229"/>
    </source>
</evidence>
<dbReference type="EMBL" id="JACRSQ010000015">
    <property type="protein sequence ID" value="MBC8544036.1"/>
    <property type="molecule type" value="Genomic_DNA"/>
</dbReference>
<keyword evidence="7" id="KW-0460">Magnesium</keyword>
<dbReference type="SFLD" id="SFLDS00005">
    <property type="entry name" value="Isoprenoid_Synthase_Type_I"/>
    <property type="match status" value="1"/>
</dbReference>
<dbReference type="InterPro" id="IPR053378">
    <property type="entry name" value="Prenyl_diphosphate_synthase"/>
</dbReference>
<dbReference type="FunFam" id="1.10.600.10:FF:000001">
    <property type="entry name" value="Geranylgeranyl diphosphate synthase"/>
    <property type="match status" value="1"/>
</dbReference>
<reference evidence="13" key="1">
    <citation type="submission" date="2020-08" db="EMBL/GenBank/DDBJ databases">
        <title>Genome public.</title>
        <authorList>
            <person name="Liu C."/>
            <person name="Sun Q."/>
        </authorList>
    </citation>
    <scope>NUCLEOTIDE SEQUENCE</scope>
    <source>
        <strain evidence="13">NSJ-32</strain>
    </source>
</reference>
<dbReference type="CDD" id="cd00685">
    <property type="entry name" value="Trans_IPPS_HT"/>
    <property type="match status" value="1"/>
</dbReference>
<dbReference type="Gene3D" id="1.10.600.10">
    <property type="entry name" value="Farnesyl Diphosphate Synthase"/>
    <property type="match status" value="1"/>
</dbReference>
<dbReference type="GO" id="GO:0004337">
    <property type="term" value="F:(2E,6E)-farnesyl diphosphate synthase activity"/>
    <property type="evidence" value="ECO:0007669"/>
    <property type="project" value="UniProtKB-EC"/>
</dbReference>
<dbReference type="PROSITE" id="PS00723">
    <property type="entry name" value="POLYPRENYL_SYNTHASE_1"/>
    <property type="match status" value="1"/>
</dbReference>
<evidence type="ECO:0000313" key="13">
    <source>
        <dbReference type="EMBL" id="MBC8544036.1"/>
    </source>
</evidence>
<evidence type="ECO:0000313" key="14">
    <source>
        <dbReference type="Proteomes" id="UP000657006"/>
    </source>
</evidence>
<dbReference type="InterPro" id="IPR000092">
    <property type="entry name" value="Polyprenyl_synt"/>
</dbReference>
<comment type="caution">
    <text evidence="13">The sequence shown here is derived from an EMBL/GenBank/DDBJ whole genome shotgun (WGS) entry which is preliminary data.</text>
</comment>
<evidence type="ECO:0000256" key="7">
    <source>
        <dbReference type="ARBA" id="ARBA00022842"/>
    </source>
</evidence>
<dbReference type="AlphaFoldDB" id="A0A926DSX3"/>
<dbReference type="PROSITE" id="PS00444">
    <property type="entry name" value="POLYPRENYL_SYNTHASE_2"/>
    <property type="match status" value="1"/>
</dbReference>
<dbReference type="PANTHER" id="PTHR43281:SF1">
    <property type="entry name" value="FARNESYL DIPHOSPHATE SYNTHASE"/>
    <property type="match status" value="1"/>
</dbReference>
<dbReference type="GO" id="GO:0046872">
    <property type="term" value="F:metal ion binding"/>
    <property type="evidence" value="ECO:0007669"/>
    <property type="project" value="UniProtKB-KW"/>
</dbReference>
<dbReference type="Proteomes" id="UP000657006">
    <property type="component" value="Unassembled WGS sequence"/>
</dbReference>
<evidence type="ECO:0000256" key="4">
    <source>
        <dbReference type="ARBA" id="ARBA00015100"/>
    </source>
</evidence>
<dbReference type="InterPro" id="IPR008949">
    <property type="entry name" value="Isoprenoid_synthase_dom_sf"/>
</dbReference>
<keyword evidence="8" id="KW-0414">Isoprene biosynthesis</keyword>
<dbReference type="InterPro" id="IPR033749">
    <property type="entry name" value="Polyprenyl_synt_CS"/>
</dbReference>
<proteinExistence type="inferred from homology"/>
<dbReference type="NCBIfam" id="NF045485">
    <property type="entry name" value="FPPsyn"/>
    <property type="match status" value="1"/>
</dbReference>
<dbReference type="EC" id="2.5.1.10" evidence="3"/>
<comment type="similarity">
    <text evidence="2 12">Belongs to the FPP/GGPP synthase family.</text>
</comment>
<dbReference type="SFLD" id="SFLDG01017">
    <property type="entry name" value="Polyprenyl_Transferase_Like"/>
    <property type="match status" value="1"/>
</dbReference>
<evidence type="ECO:0000256" key="3">
    <source>
        <dbReference type="ARBA" id="ARBA00012439"/>
    </source>
</evidence>
<dbReference type="RefSeq" id="WP_177715937.1">
    <property type="nucleotide sequence ID" value="NZ_JACRSQ010000015.1"/>
</dbReference>
<keyword evidence="14" id="KW-1185">Reference proteome</keyword>
<evidence type="ECO:0000256" key="10">
    <source>
        <dbReference type="ARBA" id="ARBA00032873"/>
    </source>
</evidence>
<keyword evidence="5 12" id="KW-0808">Transferase</keyword>
<evidence type="ECO:0000256" key="12">
    <source>
        <dbReference type="RuleBase" id="RU004466"/>
    </source>
</evidence>
<evidence type="ECO:0000256" key="1">
    <source>
        <dbReference type="ARBA" id="ARBA00001946"/>
    </source>
</evidence>
<dbReference type="SUPFAM" id="SSF48576">
    <property type="entry name" value="Terpenoid synthases"/>
    <property type="match status" value="1"/>
</dbReference>
<dbReference type="PANTHER" id="PTHR43281">
    <property type="entry name" value="FARNESYL DIPHOSPHATE SYNTHASE"/>
    <property type="match status" value="1"/>
</dbReference>